<evidence type="ECO:0000313" key="10">
    <source>
        <dbReference type="Proteomes" id="UP000036503"/>
    </source>
</evidence>
<dbReference type="Gene3D" id="3.30.1330.10">
    <property type="entry name" value="PurM-like, N-terminal domain"/>
    <property type="match status" value="2"/>
</dbReference>
<dbReference type="SUPFAM" id="SSF56042">
    <property type="entry name" value="PurM C-terminal domain-like"/>
    <property type="match status" value="2"/>
</dbReference>
<dbReference type="Proteomes" id="UP000036503">
    <property type="component" value="Unassembled WGS sequence"/>
</dbReference>
<dbReference type="InParanoid" id="A0A0J6WYD7"/>
<organism evidence="9 10">
    <name type="scientific">Megasphaera cerevisiae DSM 20462</name>
    <dbReference type="NCBI Taxonomy" id="1122219"/>
    <lineage>
        <taxon>Bacteria</taxon>
        <taxon>Bacillati</taxon>
        <taxon>Bacillota</taxon>
        <taxon>Negativicutes</taxon>
        <taxon>Veillonellales</taxon>
        <taxon>Veillonellaceae</taxon>
        <taxon>Megasphaera</taxon>
    </lineage>
</organism>
<evidence type="ECO:0000256" key="6">
    <source>
        <dbReference type="ARBA" id="ARBA00022842"/>
    </source>
</evidence>
<dbReference type="GO" id="GO:0046872">
    <property type="term" value="F:metal ion binding"/>
    <property type="evidence" value="ECO:0007669"/>
    <property type="project" value="UniProtKB-KW"/>
</dbReference>
<name>A0A0J6WYD7_9FIRM</name>
<dbReference type="FunCoup" id="A0A0J6WYD7">
    <property type="interactions" value="407"/>
</dbReference>
<evidence type="ECO:0000256" key="3">
    <source>
        <dbReference type="ARBA" id="ARBA00022741"/>
    </source>
</evidence>
<dbReference type="InterPro" id="IPR036676">
    <property type="entry name" value="PurM-like_C_sf"/>
</dbReference>
<sequence length="1247" mass="136067">MQSIRRLYVAKKKTFADEAKRMLTDLQENLLIRELTDIKIFHRYDVGGLDAAAFEAAKNMIFSEPPVDAVYDTLPAAPDDTVLAIEYLPGQYDQRADSAMQCLQMLTMQNGSLVRTAQVIVLSGKLSDTDVAAIKQYCINPVEAREASLDPAENLEIAWEKPDDVAVIEGFMEMPDAALAELSAHMGLAMSFEDLKFCRQYFRDEEKRDPTITEIRVIDTYWSDHCRHTTFMTELTDVSFEDGKFTMPVRRAYESYRTTRDALKRHKPQTLMDMATIAVRELKAAGKLQNLDESEEINACTIIIPVDVDGVEEEWLLLFKNETHNHPTEIEPFGGAATCLGGCIRDPLSGRAYVYQAMRVTGAGDPRQAVKDTLQGKLPQRTLTTGAAKGYSSYGNQIGLATGEVKEYYNQGFVAKRMEIGAVLGAAPRENVVREVPVPGDIIILLGGKTGRDGMGGATGSSKKHTVASLETCGAEVQKGNALTERKIQRLFRRHEVTVLIKRCNDFGAGGVSVAIGELTDGLDINLDKVPKKYEGLDGTELAISESQERMAVVVSPEHVAEFMSYAAEENLEATIVAVATDTKRLVMHWRDQNVVNITRAFLDTNGVTQQRKASVAAPEDRDFFRAPNITDIEKAWLDTMGTLNIASEQGLAERFDSTIGARTVLMPFGGKYQKTPVEGMVAKIPVLHGSTKTASIFTHGYDPDLAVWSPFHGALYAVIQSIAKIVALGGDRRNVYLTMQEFFQSLGTDEKAWGQPVSALLGAYTAQKAMEVAAIGGKDSMSGTFEHLTVPPTLVSFAIVPERTDHIISPEFKQPGNAVLLFDLPRDAEGMPDFEVFKTHCDFLHQAVLDKKIKAMHAVGQGGVAAAAAQMAFGNGIGLEIDPDFDVQELFDLRYGAILVETDTDTAVSWVRRDQVCRVGLTRGNSCMEAAGVKLTLAALQQAWEAPLGNIFPIHSESSAGDASLPLFTTYGPRRSESFGKPRVFIPVCPGTNCEYDSAAAFERAGASADVMVLRNESSQALAESIEEMAKRIARAQIIMFPGGFSAGDEPEGSGKFIATLFRSAALTEALEALLYKRDGLALGVCNGFQALIKLGLLPYGKIQPLKADSPTLTYNTIGRHLSRMVDTKVVSVMSPWFSNVKAGDIHTIAISHGEGRFVAAPEQIRELAAKGQIATQYVDLAGNATYDSMYNPNQSVMAVEGITSPDGRVLGKMAHTERYSASDVFENIAGNKLQPIFAAGVAYFK</sequence>
<keyword evidence="3" id="KW-0547">Nucleotide-binding</keyword>
<dbReference type="InterPro" id="IPR029062">
    <property type="entry name" value="Class_I_gatase-like"/>
</dbReference>
<dbReference type="STRING" id="39029.BSR42_00875"/>
<dbReference type="Gene3D" id="3.40.50.880">
    <property type="match status" value="1"/>
</dbReference>
<keyword evidence="1" id="KW-0436">Ligase</keyword>
<dbReference type="CDD" id="cd02203">
    <property type="entry name" value="PurL_repeat1"/>
    <property type="match status" value="1"/>
</dbReference>
<feature type="domain" description="Phosphoribosylformylglycinamidine synthase linker" evidence="8">
    <location>
        <begin position="179"/>
        <end position="228"/>
    </location>
</feature>
<dbReference type="InterPro" id="IPR010141">
    <property type="entry name" value="FGAM_synthase"/>
</dbReference>
<dbReference type="GO" id="GO:0005737">
    <property type="term" value="C:cytoplasm"/>
    <property type="evidence" value="ECO:0007669"/>
    <property type="project" value="TreeGrafter"/>
</dbReference>
<dbReference type="InterPro" id="IPR036921">
    <property type="entry name" value="PurM-like_N_sf"/>
</dbReference>
<keyword evidence="2" id="KW-0479">Metal-binding</keyword>
<dbReference type="InterPro" id="IPR010918">
    <property type="entry name" value="PurM-like_C_dom"/>
</dbReference>
<evidence type="ECO:0000259" key="7">
    <source>
        <dbReference type="Pfam" id="PF02769"/>
    </source>
</evidence>
<evidence type="ECO:0000256" key="5">
    <source>
        <dbReference type="ARBA" id="ARBA00022840"/>
    </source>
</evidence>
<feature type="domain" description="PurM-like C-terminal" evidence="7">
    <location>
        <begin position="832"/>
        <end position="891"/>
    </location>
</feature>
<keyword evidence="4" id="KW-0658">Purine biosynthesis</keyword>
<dbReference type="SUPFAM" id="SSF55326">
    <property type="entry name" value="PurM N-terminal domain-like"/>
    <property type="match status" value="2"/>
</dbReference>
<dbReference type="Pfam" id="PF18072">
    <property type="entry name" value="FGAR-AT_linker"/>
    <property type="match status" value="1"/>
</dbReference>
<evidence type="ECO:0000256" key="2">
    <source>
        <dbReference type="ARBA" id="ARBA00022723"/>
    </source>
</evidence>
<gene>
    <name evidence="9" type="ORF">AB840_01815</name>
</gene>
<dbReference type="PATRIC" id="fig|1122219.3.peg.1170"/>
<dbReference type="Pfam" id="PF13507">
    <property type="entry name" value="GATase_5"/>
    <property type="match status" value="1"/>
</dbReference>
<evidence type="ECO:0000256" key="4">
    <source>
        <dbReference type="ARBA" id="ARBA00022755"/>
    </source>
</evidence>
<proteinExistence type="predicted"/>
<dbReference type="PANTHER" id="PTHR10099">
    <property type="entry name" value="PHOSPHORIBOSYLFORMYLGLYCINAMIDINE SYNTHASE"/>
    <property type="match status" value="1"/>
</dbReference>
<reference evidence="9 10" key="1">
    <citation type="submission" date="2015-06" db="EMBL/GenBank/DDBJ databases">
        <title>Draft genome sequence of beer spoilage bacterium Megasphaera cerevisiae type strain 20462.</title>
        <authorList>
            <person name="Kutumbaka K."/>
            <person name="Pasmowitz J."/>
            <person name="Mategko J."/>
            <person name="Reyes D."/>
            <person name="Friedrich A."/>
            <person name="Han S."/>
            <person name="Martens-Habbena W."/>
            <person name="Neal-McKinney J."/>
            <person name="Janagama H.K."/>
            <person name="Nadala C."/>
            <person name="Samadpour M."/>
        </authorList>
    </citation>
    <scope>NUCLEOTIDE SEQUENCE [LARGE SCALE GENOMIC DNA]</scope>
    <source>
        <strain evidence="9 10">DSM 20462</strain>
    </source>
</reference>
<dbReference type="FunFam" id="3.30.1330.10:FF:000013">
    <property type="entry name" value="Phosphoribosylformylglycinamidine synthase"/>
    <property type="match status" value="1"/>
</dbReference>
<keyword evidence="6" id="KW-0460">Magnesium</keyword>
<dbReference type="SUPFAM" id="SSF52317">
    <property type="entry name" value="Class I glutamine amidotransferase-like"/>
    <property type="match status" value="1"/>
</dbReference>
<dbReference type="OrthoDB" id="9804441at2"/>
<dbReference type="PANTHER" id="PTHR10099:SF1">
    <property type="entry name" value="PHOSPHORIBOSYLFORMYLGLYCINAMIDINE SYNTHASE"/>
    <property type="match status" value="1"/>
</dbReference>
<dbReference type="GO" id="GO:0006164">
    <property type="term" value="P:purine nucleotide biosynthetic process"/>
    <property type="evidence" value="ECO:0007669"/>
    <property type="project" value="UniProtKB-KW"/>
</dbReference>
<comment type="caution">
    <text evidence="9">The sequence shown here is derived from an EMBL/GenBank/DDBJ whole genome shotgun (WGS) entry which is preliminary data.</text>
</comment>
<protein>
    <submittedName>
        <fullName evidence="9">Phosphoribosylformylglycinamidine synthase</fullName>
    </submittedName>
</protein>
<dbReference type="SMART" id="SM01211">
    <property type="entry name" value="GATase_5"/>
    <property type="match status" value="1"/>
</dbReference>
<evidence type="ECO:0000256" key="1">
    <source>
        <dbReference type="ARBA" id="ARBA00022598"/>
    </source>
</evidence>
<dbReference type="CDD" id="cd02204">
    <property type="entry name" value="PurL_repeat2"/>
    <property type="match status" value="1"/>
</dbReference>
<dbReference type="RefSeq" id="WP_048513109.1">
    <property type="nucleotide sequence ID" value="NZ_FUXD01000066.1"/>
</dbReference>
<evidence type="ECO:0000259" key="8">
    <source>
        <dbReference type="Pfam" id="PF18072"/>
    </source>
</evidence>
<feature type="domain" description="PurM-like C-terminal" evidence="7">
    <location>
        <begin position="439"/>
        <end position="590"/>
    </location>
</feature>
<dbReference type="Gene3D" id="3.90.650.10">
    <property type="entry name" value="PurM-like C-terminal domain"/>
    <property type="match status" value="2"/>
</dbReference>
<evidence type="ECO:0000313" key="9">
    <source>
        <dbReference type="EMBL" id="KMO87654.1"/>
    </source>
</evidence>
<dbReference type="PROSITE" id="PS51273">
    <property type="entry name" value="GATASE_TYPE_1"/>
    <property type="match status" value="1"/>
</dbReference>
<dbReference type="EMBL" id="LEKT01000003">
    <property type="protein sequence ID" value="KMO87654.1"/>
    <property type="molecule type" value="Genomic_DNA"/>
</dbReference>
<keyword evidence="10" id="KW-1185">Reference proteome</keyword>
<dbReference type="InterPro" id="IPR041609">
    <property type="entry name" value="PurL_linker"/>
</dbReference>
<dbReference type="NCBIfam" id="TIGR01857">
    <property type="entry name" value="FGAM-synthase"/>
    <property type="match status" value="1"/>
</dbReference>
<dbReference type="GO" id="GO:0005524">
    <property type="term" value="F:ATP binding"/>
    <property type="evidence" value="ECO:0007669"/>
    <property type="project" value="UniProtKB-KW"/>
</dbReference>
<accession>A0A0J6WYD7</accession>
<dbReference type="Pfam" id="PF02769">
    <property type="entry name" value="AIRS_C"/>
    <property type="match status" value="2"/>
</dbReference>
<keyword evidence="5" id="KW-0067">ATP-binding</keyword>
<dbReference type="GO" id="GO:0004642">
    <property type="term" value="F:phosphoribosylformylglycinamidine synthase activity"/>
    <property type="evidence" value="ECO:0007669"/>
    <property type="project" value="TreeGrafter"/>
</dbReference>
<dbReference type="AlphaFoldDB" id="A0A0J6WYD7"/>